<feature type="compositionally biased region" description="Basic residues" evidence="1">
    <location>
        <begin position="178"/>
        <end position="190"/>
    </location>
</feature>
<evidence type="ECO:0000313" key="4">
    <source>
        <dbReference type="Proteomes" id="UP000799118"/>
    </source>
</evidence>
<evidence type="ECO:0000256" key="1">
    <source>
        <dbReference type="SAM" id="MobiDB-lite"/>
    </source>
</evidence>
<feature type="compositionally biased region" description="Basic and acidic residues" evidence="1">
    <location>
        <begin position="288"/>
        <end position="303"/>
    </location>
</feature>
<feature type="region of interest" description="Disordered" evidence="1">
    <location>
        <begin position="131"/>
        <end position="240"/>
    </location>
</feature>
<reference evidence="3" key="1">
    <citation type="journal article" date="2019" name="Environ. Microbiol.">
        <title>Fungal ecological strategies reflected in gene transcription - a case study of two litter decomposers.</title>
        <authorList>
            <person name="Barbi F."/>
            <person name="Kohler A."/>
            <person name="Barry K."/>
            <person name="Baskaran P."/>
            <person name="Daum C."/>
            <person name="Fauchery L."/>
            <person name="Ihrmark K."/>
            <person name="Kuo A."/>
            <person name="LaButti K."/>
            <person name="Lipzen A."/>
            <person name="Morin E."/>
            <person name="Grigoriev I.V."/>
            <person name="Henrissat B."/>
            <person name="Lindahl B."/>
            <person name="Martin F."/>
        </authorList>
    </citation>
    <scope>NUCLEOTIDE SEQUENCE</scope>
    <source>
        <strain evidence="3">JB14</strain>
    </source>
</reference>
<accession>A0A6A4I7M6</accession>
<feature type="domain" description="DUF6699" evidence="2">
    <location>
        <begin position="440"/>
        <end position="531"/>
    </location>
</feature>
<proteinExistence type="predicted"/>
<sequence length="640" mass="71814">MAGNWGIGGSAWDDMPRGVEIPHPAGARFEDGGAVNMSAFPGLASGGPVRMPGTPHPRQGVAPGWEYQLPPPHSAPGAFYHPSLPHPSQMPTPTWGSVTPAREDGFSSMAWRPPEYDRPSSVYEAFDHGRGYGGLPSPTGPPALGGFPGGFPPNPEPLSFSGQPVTSGGFFSNDRSRSRPRAHSQSRHHERPAWGGSQSGQWGRPQEETLGLGQWGDNNDSYFNRPNHYDEEDEETEEMRSATRHLMNRMDRGHQDVHQAEGTNWDLLDSFGNMGISEPQHRSRSRQRGHERERSREREWERGRKPHKSAMKALSIQHHHQRANSADAFQQYERLQHKSRERDRPPMGLAAYSPYGNMRPLDGHAYTDQDRISRPRDWRPEYTLKGGLFGRLSVSRRRERSDVMEITDPVRRNPHSLLHRISSSHPPMQIDLRYPIQSQLQNIIFPHLRRPPTSIDLAQMATEPPTPHMRFFHQRLPWYIDVVSVSASSHRGRMNVGVGMGVMGLTVYEVLEGVWKELQRPITSRDFYNEEMGAVMSAMPSSPYTPHSPFPGGFANPPSPGRAGPQTTARDLVTVAFRARCKAVGQLYGDHPMAEMGQAEAGEISKGVRRIDWLGMEGEWAWTGIVRKGGMWELKTRRVA</sequence>
<feature type="region of interest" description="Disordered" evidence="1">
    <location>
        <begin position="266"/>
        <end position="309"/>
    </location>
</feature>
<dbReference type="InterPro" id="IPR046522">
    <property type="entry name" value="DUF6699"/>
</dbReference>
<dbReference type="OrthoDB" id="3265169at2759"/>
<protein>
    <recommendedName>
        <fullName evidence="2">DUF6699 domain-containing protein</fullName>
    </recommendedName>
</protein>
<feature type="compositionally biased region" description="Polar residues" evidence="1">
    <location>
        <begin position="160"/>
        <end position="170"/>
    </location>
</feature>
<evidence type="ECO:0000313" key="3">
    <source>
        <dbReference type="EMBL" id="KAE9404705.1"/>
    </source>
</evidence>
<gene>
    <name evidence="3" type="ORF">BT96DRAFT_403493</name>
</gene>
<dbReference type="AlphaFoldDB" id="A0A6A4I7M6"/>
<evidence type="ECO:0000259" key="2">
    <source>
        <dbReference type="Pfam" id="PF20415"/>
    </source>
</evidence>
<name>A0A6A4I7M6_9AGAR</name>
<feature type="region of interest" description="Disordered" evidence="1">
    <location>
        <begin position="1"/>
        <end position="25"/>
    </location>
</feature>
<dbReference type="Proteomes" id="UP000799118">
    <property type="component" value="Unassembled WGS sequence"/>
</dbReference>
<dbReference type="Pfam" id="PF20415">
    <property type="entry name" value="DUF6699"/>
    <property type="match status" value="1"/>
</dbReference>
<keyword evidence="4" id="KW-1185">Reference proteome</keyword>
<dbReference type="EMBL" id="ML769414">
    <property type="protein sequence ID" value="KAE9404705.1"/>
    <property type="molecule type" value="Genomic_DNA"/>
</dbReference>
<organism evidence="3 4">
    <name type="scientific">Gymnopus androsaceus JB14</name>
    <dbReference type="NCBI Taxonomy" id="1447944"/>
    <lineage>
        <taxon>Eukaryota</taxon>
        <taxon>Fungi</taxon>
        <taxon>Dikarya</taxon>
        <taxon>Basidiomycota</taxon>
        <taxon>Agaricomycotina</taxon>
        <taxon>Agaricomycetes</taxon>
        <taxon>Agaricomycetidae</taxon>
        <taxon>Agaricales</taxon>
        <taxon>Marasmiineae</taxon>
        <taxon>Omphalotaceae</taxon>
        <taxon>Gymnopus</taxon>
    </lineage>
</organism>